<dbReference type="SMART" id="SM00225">
    <property type="entry name" value="BTB"/>
    <property type="match status" value="1"/>
</dbReference>
<accession>A0A397SG27</accession>
<dbReference type="AlphaFoldDB" id="A0A397SG27"/>
<dbReference type="InterPro" id="IPR006571">
    <property type="entry name" value="TLDc_dom"/>
</dbReference>
<dbReference type="PROSITE" id="PS50097">
    <property type="entry name" value="BTB"/>
    <property type="match status" value="1"/>
</dbReference>
<dbReference type="InterPro" id="IPR051481">
    <property type="entry name" value="BTB-POZ/Galectin-3-binding"/>
</dbReference>
<name>A0A397SG27_9GLOM</name>
<comment type="caution">
    <text evidence="3">The sequence shown here is derived from an EMBL/GenBank/DDBJ whole genome shotgun (WGS) entry which is preliminary data.</text>
</comment>
<evidence type="ECO:0000313" key="3">
    <source>
        <dbReference type="EMBL" id="RIA81394.1"/>
    </source>
</evidence>
<reference evidence="3 4" key="1">
    <citation type="submission" date="2018-06" db="EMBL/GenBank/DDBJ databases">
        <title>Comparative genomics reveals the genomic features of Rhizophagus irregularis, R. cerebriforme, R. diaphanum and Gigaspora rosea, and their symbiotic lifestyle signature.</title>
        <authorList>
            <person name="Morin E."/>
            <person name="San Clemente H."/>
            <person name="Chen E.C.H."/>
            <person name="De La Providencia I."/>
            <person name="Hainaut M."/>
            <person name="Kuo A."/>
            <person name="Kohler A."/>
            <person name="Murat C."/>
            <person name="Tang N."/>
            <person name="Roy S."/>
            <person name="Loubradou J."/>
            <person name="Henrissat B."/>
            <person name="Grigoriev I.V."/>
            <person name="Corradi N."/>
            <person name="Roux C."/>
            <person name="Martin F.M."/>
        </authorList>
    </citation>
    <scope>NUCLEOTIDE SEQUENCE [LARGE SCALE GENOMIC DNA]</scope>
    <source>
        <strain evidence="3 4">DAOM 227022</strain>
    </source>
</reference>
<gene>
    <name evidence="3" type="ORF">C1645_837092</name>
</gene>
<dbReference type="Gene3D" id="3.30.710.10">
    <property type="entry name" value="Potassium Channel Kv1.1, Chain A"/>
    <property type="match status" value="1"/>
</dbReference>
<dbReference type="Gene3D" id="1.25.40.420">
    <property type="match status" value="1"/>
</dbReference>
<dbReference type="PANTHER" id="PTHR24410">
    <property type="entry name" value="HL07962P-RELATED"/>
    <property type="match status" value="1"/>
</dbReference>
<dbReference type="OrthoDB" id="2405586at2759"/>
<feature type="domain" description="BTB" evidence="1">
    <location>
        <begin position="24"/>
        <end position="97"/>
    </location>
</feature>
<keyword evidence="4" id="KW-1185">Reference proteome</keyword>
<dbReference type="CDD" id="cd18186">
    <property type="entry name" value="BTB_POZ_ZBTB_KLHL-like"/>
    <property type="match status" value="1"/>
</dbReference>
<evidence type="ECO:0000259" key="2">
    <source>
        <dbReference type="PROSITE" id="PS51886"/>
    </source>
</evidence>
<dbReference type="Pfam" id="PF07534">
    <property type="entry name" value="TLD"/>
    <property type="match status" value="1"/>
</dbReference>
<evidence type="ECO:0000313" key="4">
    <source>
        <dbReference type="Proteomes" id="UP000265703"/>
    </source>
</evidence>
<evidence type="ECO:0008006" key="5">
    <source>
        <dbReference type="Google" id="ProtNLM"/>
    </source>
</evidence>
<protein>
    <recommendedName>
        <fullName evidence="5">BTB/POZ domain-containing protein</fullName>
    </recommendedName>
</protein>
<evidence type="ECO:0000259" key="1">
    <source>
        <dbReference type="PROSITE" id="PS50097"/>
    </source>
</evidence>
<dbReference type="PROSITE" id="PS51886">
    <property type="entry name" value="TLDC"/>
    <property type="match status" value="1"/>
</dbReference>
<proteinExistence type="predicted"/>
<dbReference type="InterPro" id="IPR011333">
    <property type="entry name" value="SKP1/BTB/POZ_sf"/>
</dbReference>
<dbReference type="Proteomes" id="UP000265703">
    <property type="component" value="Unassembled WGS sequence"/>
</dbReference>
<dbReference type="PANTHER" id="PTHR24410:SF23">
    <property type="entry name" value="BTB DOMAIN-CONTAINING PROTEIN-RELATED"/>
    <property type="match status" value="1"/>
</dbReference>
<dbReference type="SMART" id="SM00584">
    <property type="entry name" value="TLDc"/>
    <property type="match status" value="1"/>
</dbReference>
<organism evidence="3 4">
    <name type="scientific">Glomus cerebriforme</name>
    <dbReference type="NCBI Taxonomy" id="658196"/>
    <lineage>
        <taxon>Eukaryota</taxon>
        <taxon>Fungi</taxon>
        <taxon>Fungi incertae sedis</taxon>
        <taxon>Mucoromycota</taxon>
        <taxon>Glomeromycotina</taxon>
        <taxon>Glomeromycetes</taxon>
        <taxon>Glomerales</taxon>
        <taxon>Glomeraceae</taxon>
        <taxon>Glomus</taxon>
    </lineage>
</organism>
<dbReference type="EMBL" id="QKYT01000805">
    <property type="protein sequence ID" value="RIA81394.1"/>
    <property type="molecule type" value="Genomic_DNA"/>
</dbReference>
<sequence>MSTTKFYEEIMNNYKRLYETKEDYDMKIFASEKPNIKEFHVHSFVLKTQSEFFRKAFIRKDDIEKKDGYFILEFSHSPKAFEILLSYMYCGSVNFTNLKSREILNLLLISDEFKLQSLVKYIQETLINNHNDFIVKNIFEIVELTYQKKFLSELWNICIQEICCNSNLLFESTKFLTLNPAILEIILKQDDFCISDEIIIWENLLKWTCGQHPVIQKDINKWNKNDFTMMERRLSRFIPLVRFCHVSSKDFLLKIYPYKELLPNDLVNNILEYHLVPNNKLNIDIKPPRSCAHSTIIKCQHLNIFASWIDKKKTLHYNKIGRIPYEFNLLYRVSRDGATFHEKCFNKGATIIIAKITNSEHIIGGYNPLQWDSSDLWKSTTDSFIFSFTNRSNFQSAKVGYSNDNGYSIYCTSNGPAFGYGHELYCQNNGLIWYSNNNYPDYHSYPKIDTPSNVFNVDDYEVFQVIRK</sequence>
<dbReference type="SUPFAM" id="SSF54695">
    <property type="entry name" value="POZ domain"/>
    <property type="match status" value="1"/>
</dbReference>
<feature type="domain" description="TLDc" evidence="2">
    <location>
        <begin position="295"/>
        <end position="466"/>
    </location>
</feature>
<dbReference type="InterPro" id="IPR000210">
    <property type="entry name" value="BTB/POZ_dom"/>
</dbReference>
<dbReference type="Pfam" id="PF00651">
    <property type="entry name" value="BTB"/>
    <property type="match status" value="1"/>
</dbReference>